<name>A0ABY5ACV8_9GAMM</name>
<dbReference type="EMBL" id="CP099397">
    <property type="protein sequence ID" value="USR41206.1"/>
    <property type="molecule type" value="Genomic_DNA"/>
</dbReference>
<organism evidence="1 2">
    <name type="scientific">Ectopseudomonas hydrolytica</name>
    <dbReference type="NCBI Taxonomy" id="2493633"/>
    <lineage>
        <taxon>Bacteria</taxon>
        <taxon>Pseudomonadati</taxon>
        <taxon>Pseudomonadota</taxon>
        <taxon>Gammaproteobacteria</taxon>
        <taxon>Pseudomonadales</taxon>
        <taxon>Pseudomonadaceae</taxon>
        <taxon>Ectopseudomonas</taxon>
    </lineage>
</organism>
<gene>
    <name evidence="1" type="ORF">L1F06_007165</name>
</gene>
<dbReference type="GeneID" id="300080740"/>
<keyword evidence="2" id="KW-1185">Reference proteome</keyword>
<reference evidence="1" key="1">
    <citation type="submission" date="2022-06" db="EMBL/GenBank/DDBJ databases">
        <title>Complete genome of Pseudomonas hydrolytica DSWY01T.</title>
        <authorList>
            <person name="Jung J."/>
            <person name="Jeon C.O."/>
        </authorList>
    </citation>
    <scope>NUCLEOTIDE SEQUENCE</scope>
    <source>
        <strain evidence="1">DSWY01</strain>
    </source>
</reference>
<dbReference type="InterPro" id="IPR032251">
    <property type="entry name" value="DUF4826"/>
</dbReference>
<evidence type="ECO:0000313" key="1">
    <source>
        <dbReference type="EMBL" id="USR41206.1"/>
    </source>
</evidence>
<dbReference type="RefSeq" id="WP_129483865.1">
    <property type="nucleotide sequence ID" value="NZ_CP099397.1"/>
</dbReference>
<protein>
    <submittedName>
        <fullName evidence="1">DUF4826 family protein</fullName>
    </submittedName>
</protein>
<accession>A0ABY5ACV8</accession>
<dbReference type="Proteomes" id="UP001054897">
    <property type="component" value="Chromosome"/>
</dbReference>
<sequence length="144" mass="16306">MTYDSSEVEEKWCSERRNEVADYLKVHQVEHGRIGEWPAWHLMPYVSIWAIESKSSPGWVGWWVICGDLPTDYVSAEKIKHPRDALKAIATRWLSAAVSMARGESSPGFSVGSSADWKALSPQLESRAQLLQDCADEGELWRDL</sequence>
<evidence type="ECO:0000313" key="2">
    <source>
        <dbReference type="Proteomes" id="UP001054897"/>
    </source>
</evidence>
<dbReference type="Pfam" id="PF16108">
    <property type="entry name" value="DUF4826"/>
    <property type="match status" value="1"/>
</dbReference>
<proteinExistence type="predicted"/>